<dbReference type="Proteomes" id="UP000485058">
    <property type="component" value="Unassembled WGS sequence"/>
</dbReference>
<evidence type="ECO:0000313" key="2">
    <source>
        <dbReference type="EMBL" id="GFH30877.1"/>
    </source>
</evidence>
<dbReference type="InterPro" id="IPR001650">
    <property type="entry name" value="Helicase_C-like"/>
</dbReference>
<comment type="caution">
    <text evidence="2">The sequence shown here is derived from an EMBL/GenBank/DDBJ whole genome shotgun (WGS) entry which is preliminary data.</text>
</comment>
<gene>
    <name evidence="2" type="ORF">HaLaN_29806</name>
</gene>
<sequence>MFSATFPKEIQRLAGDFLANYVFLTHVELVTQDEKKNTLMDLVSTVEGLTLVFVETKRGADELERYLCYNNLPATSIHGDRSQDQREAALRSFKSGRTPIMVATDVAARGLDIPHVTHVINFDLPKDIDDYVHRIGRTGRAGKKAFYSLAWCVAELEP</sequence>
<dbReference type="Gene3D" id="3.40.50.300">
    <property type="entry name" value="P-loop containing nucleotide triphosphate hydrolases"/>
    <property type="match status" value="1"/>
</dbReference>
<dbReference type="PROSITE" id="PS51194">
    <property type="entry name" value="HELICASE_CTER"/>
    <property type="match status" value="1"/>
</dbReference>
<dbReference type="SUPFAM" id="SSF52540">
    <property type="entry name" value="P-loop containing nucleoside triphosphate hydrolases"/>
    <property type="match status" value="1"/>
</dbReference>
<dbReference type="AlphaFoldDB" id="A0A6A0AGA3"/>
<dbReference type="CDD" id="cd18787">
    <property type="entry name" value="SF2_C_DEAD"/>
    <property type="match status" value="1"/>
</dbReference>
<dbReference type="InterPro" id="IPR027417">
    <property type="entry name" value="P-loop_NTPase"/>
</dbReference>
<proteinExistence type="predicted"/>
<dbReference type="SMART" id="SM00490">
    <property type="entry name" value="HELICc"/>
    <property type="match status" value="1"/>
</dbReference>
<reference evidence="2 3" key="1">
    <citation type="submission" date="2020-02" db="EMBL/GenBank/DDBJ databases">
        <title>Draft genome sequence of Haematococcus lacustris strain NIES-144.</title>
        <authorList>
            <person name="Morimoto D."/>
            <person name="Nakagawa S."/>
            <person name="Yoshida T."/>
            <person name="Sawayama S."/>
        </authorList>
    </citation>
    <scope>NUCLEOTIDE SEQUENCE [LARGE SCALE GENOMIC DNA]</scope>
    <source>
        <strain evidence="2 3">NIES-144</strain>
    </source>
</reference>
<dbReference type="Pfam" id="PF00271">
    <property type="entry name" value="Helicase_C"/>
    <property type="match status" value="1"/>
</dbReference>
<protein>
    <recommendedName>
        <fullName evidence="1">Helicase C-terminal domain-containing protein</fullName>
    </recommendedName>
</protein>
<evidence type="ECO:0000313" key="3">
    <source>
        <dbReference type="Proteomes" id="UP000485058"/>
    </source>
</evidence>
<organism evidence="2 3">
    <name type="scientific">Haematococcus lacustris</name>
    <name type="common">Green alga</name>
    <name type="synonym">Haematococcus pluvialis</name>
    <dbReference type="NCBI Taxonomy" id="44745"/>
    <lineage>
        <taxon>Eukaryota</taxon>
        <taxon>Viridiplantae</taxon>
        <taxon>Chlorophyta</taxon>
        <taxon>core chlorophytes</taxon>
        <taxon>Chlorophyceae</taxon>
        <taxon>CS clade</taxon>
        <taxon>Chlamydomonadales</taxon>
        <taxon>Haematococcaceae</taxon>
        <taxon>Haematococcus</taxon>
    </lineage>
</organism>
<dbReference type="PANTHER" id="PTHR47958">
    <property type="entry name" value="ATP-DEPENDENT RNA HELICASE DBP3"/>
    <property type="match status" value="1"/>
</dbReference>
<feature type="non-terminal residue" evidence="2">
    <location>
        <position position="1"/>
    </location>
</feature>
<keyword evidence="3" id="KW-1185">Reference proteome</keyword>
<feature type="domain" description="Helicase C-terminal" evidence="1">
    <location>
        <begin position="38"/>
        <end position="158"/>
    </location>
</feature>
<name>A0A6A0AGA3_HAELA</name>
<dbReference type="EMBL" id="BLLF01005208">
    <property type="protein sequence ID" value="GFH30877.1"/>
    <property type="molecule type" value="Genomic_DNA"/>
</dbReference>
<accession>A0A6A0AGA3</accession>
<evidence type="ECO:0000259" key="1">
    <source>
        <dbReference type="PROSITE" id="PS51194"/>
    </source>
</evidence>